<feature type="domain" description="Mechanosensitive ion channel MscS" evidence="8">
    <location>
        <begin position="136"/>
        <end position="199"/>
    </location>
</feature>
<dbReference type="Pfam" id="PF00924">
    <property type="entry name" value="MS_channel_2nd"/>
    <property type="match status" value="1"/>
</dbReference>
<dbReference type="AlphaFoldDB" id="I7Z940"/>
<dbReference type="SUPFAM" id="SSF82861">
    <property type="entry name" value="Mechanosensitive channel protein MscS (YggB), transmembrane region"/>
    <property type="match status" value="1"/>
</dbReference>
<evidence type="ECO:0000256" key="4">
    <source>
        <dbReference type="ARBA" id="ARBA00022692"/>
    </source>
</evidence>
<dbReference type="PATRIC" id="fig|1172194.4.peg.3436"/>
<dbReference type="InterPro" id="IPR011066">
    <property type="entry name" value="MscS_channel_C_sf"/>
</dbReference>
<evidence type="ECO:0000256" key="5">
    <source>
        <dbReference type="ARBA" id="ARBA00022989"/>
    </source>
</evidence>
<evidence type="ECO:0000313" key="11">
    <source>
        <dbReference type="Proteomes" id="UP000003704"/>
    </source>
</evidence>
<protein>
    <submittedName>
        <fullName evidence="10">Uncharacterized protein</fullName>
    </submittedName>
</protein>
<evidence type="ECO:0000256" key="2">
    <source>
        <dbReference type="ARBA" id="ARBA00008017"/>
    </source>
</evidence>
<dbReference type="PANTHER" id="PTHR30460">
    <property type="entry name" value="MODERATE CONDUCTANCE MECHANOSENSITIVE CHANNEL YBIO"/>
    <property type="match status" value="1"/>
</dbReference>
<dbReference type="SUPFAM" id="SSF50182">
    <property type="entry name" value="Sm-like ribonucleoproteins"/>
    <property type="match status" value="1"/>
</dbReference>
<dbReference type="InterPro" id="IPR006685">
    <property type="entry name" value="MscS_channel_2nd"/>
</dbReference>
<evidence type="ECO:0000259" key="8">
    <source>
        <dbReference type="Pfam" id="PF00924"/>
    </source>
</evidence>
<feature type="transmembrane region" description="Helical" evidence="7">
    <location>
        <begin position="90"/>
        <end position="109"/>
    </location>
</feature>
<sequence>MATTAPAPTNATREVTELGRILRQLDVPEFWQAWLEPAIRLLLILVVGWTLLRLLKLLISRFEKRLIAAADHNIETQFDARKRIGTLVGLLRQVVNIVMFVILGLIVLTQLGVQIGPLIAGAGIVGVAVGFGAQYLVRDIITGFFIVLENQIRVGDVVTINGTGGLVEALTIRTVVLRDGNGVVHVFTHGNISTLSNATRDWSAYIFNFAIQLKEDPEEVMQAIRDAVAELRQDQVIGPKIIADVELWGVDKLDGGGFTIQGRIKSRPGQQADVARALLRKLRVLFGERSIEMSSSTPTIQLLPAPQPVKP</sequence>
<evidence type="ECO:0000256" key="7">
    <source>
        <dbReference type="SAM" id="Phobius"/>
    </source>
</evidence>
<dbReference type="Proteomes" id="UP000003704">
    <property type="component" value="Unassembled WGS sequence"/>
</dbReference>
<evidence type="ECO:0000256" key="6">
    <source>
        <dbReference type="ARBA" id="ARBA00023136"/>
    </source>
</evidence>
<dbReference type="PANTHER" id="PTHR30460:SF0">
    <property type="entry name" value="MODERATE CONDUCTANCE MECHANOSENSITIVE CHANNEL YBIO"/>
    <property type="match status" value="1"/>
</dbReference>
<proteinExistence type="inferred from homology"/>
<name>I7Z940_9GAMM</name>
<keyword evidence="5 7" id="KW-1133">Transmembrane helix</keyword>
<organism evidence="10 11">
    <name type="scientific">Hydrocarboniphaga effusa AP103</name>
    <dbReference type="NCBI Taxonomy" id="1172194"/>
    <lineage>
        <taxon>Bacteria</taxon>
        <taxon>Pseudomonadati</taxon>
        <taxon>Pseudomonadota</taxon>
        <taxon>Gammaproteobacteria</taxon>
        <taxon>Nevskiales</taxon>
        <taxon>Nevskiaceae</taxon>
        <taxon>Hydrocarboniphaga</taxon>
    </lineage>
</organism>
<dbReference type="Gene3D" id="2.30.30.60">
    <property type="match status" value="1"/>
</dbReference>
<dbReference type="STRING" id="1172194.WQQ_35390"/>
<dbReference type="InterPro" id="IPR011014">
    <property type="entry name" value="MscS_channel_TM-2"/>
</dbReference>
<evidence type="ECO:0000313" key="10">
    <source>
        <dbReference type="EMBL" id="EIT68344.1"/>
    </source>
</evidence>
<dbReference type="InterPro" id="IPR049142">
    <property type="entry name" value="MS_channel_1st"/>
</dbReference>
<evidence type="ECO:0000256" key="1">
    <source>
        <dbReference type="ARBA" id="ARBA00004651"/>
    </source>
</evidence>
<dbReference type="GO" id="GO:0005886">
    <property type="term" value="C:plasma membrane"/>
    <property type="evidence" value="ECO:0007669"/>
    <property type="project" value="UniProtKB-SubCell"/>
</dbReference>
<dbReference type="RefSeq" id="WP_007186478.1">
    <property type="nucleotide sequence ID" value="NZ_AKGD01000003.1"/>
</dbReference>
<dbReference type="SUPFAM" id="SSF82689">
    <property type="entry name" value="Mechanosensitive channel protein MscS (YggB), C-terminal domain"/>
    <property type="match status" value="1"/>
</dbReference>
<feature type="transmembrane region" description="Helical" evidence="7">
    <location>
        <begin position="115"/>
        <end position="137"/>
    </location>
</feature>
<comment type="subcellular location">
    <subcellularLocation>
        <location evidence="1">Cell membrane</location>
        <topology evidence="1">Multi-pass membrane protein</topology>
    </subcellularLocation>
</comment>
<dbReference type="InterPro" id="IPR045276">
    <property type="entry name" value="YbiO_bact"/>
</dbReference>
<keyword evidence="4 7" id="KW-0812">Transmembrane</keyword>
<evidence type="ECO:0000259" key="9">
    <source>
        <dbReference type="Pfam" id="PF21088"/>
    </source>
</evidence>
<feature type="transmembrane region" description="Helical" evidence="7">
    <location>
        <begin position="38"/>
        <end position="55"/>
    </location>
</feature>
<dbReference type="Pfam" id="PF21088">
    <property type="entry name" value="MS_channel_1st"/>
    <property type="match status" value="1"/>
</dbReference>
<dbReference type="Gene3D" id="1.10.287.1260">
    <property type="match status" value="1"/>
</dbReference>
<dbReference type="OrthoDB" id="6500477at2"/>
<dbReference type="Gene3D" id="3.30.70.100">
    <property type="match status" value="1"/>
</dbReference>
<comment type="caution">
    <text evidence="10">The sequence shown here is derived from an EMBL/GenBank/DDBJ whole genome shotgun (WGS) entry which is preliminary data.</text>
</comment>
<keyword evidence="11" id="KW-1185">Reference proteome</keyword>
<comment type="similarity">
    <text evidence="2">Belongs to the MscS (TC 1.A.23) family.</text>
</comment>
<accession>I7Z940</accession>
<reference evidence="10 11" key="1">
    <citation type="journal article" date="2012" name="J. Bacteriol.">
        <title>Genome Sequence of n-Alkane-Degrading Hydrocarboniphaga effusa Strain AP103T (ATCC BAA-332T).</title>
        <authorList>
            <person name="Chang H.K."/>
            <person name="Zylstra G.J."/>
            <person name="Chae J.C."/>
        </authorList>
    </citation>
    <scope>NUCLEOTIDE SEQUENCE [LARGE SCALE GENOMIC DNA]</scope>
    <source>
        <strain evidence="10 11">AP103</strain>
    </source>
</reference>
<dbReference type="GO" id="GO:0008381">
    <property type="term" value="F:mechanosensitive monoatomic ion channel activity"/>
    <property type="evidence" value="ECO:0007669"/>
    <property type="project" value="InterPro"/>
</dbReference>
<keyword evidence="6 7" id="KW-0472">Membrane</keyword>
<keyword evidence="3" id="KW-1003">Cell membrane</keyword>
<dbReference type="InterPro" id="IPR023408">
    <property type="entry name" value="MscS_beta-dom_sf"/>
</dbReference>
<evidence type="ECO:0000256" key="3">
    <source>
        <dbReference type="ARBA" id="ARBA00022475"/>
    </source>
</evidence>
<dbReference type="EMBL" id="AKGD01000003">
    <property type="protein sequence ID" value="EIT68344.1"/>
    <property type="molecule type" value="Genomic_DNA"/>
</dbReference>
<dbReference type="InterPro" id="IPR010920">
    <property type="entry name" value="LSM_dom_sf"/>
</dbReference>
<gene>
    <name evidence="10" type="ORF">WQQ_35390</name>
</gene>
<feature type="domain" description="Mechanosensitive ion channel transmembrane helices 2/3" evidence="9">
    <location>
        <begin position="94"/>
        <end position="134"/>
    </location>
</feature>